<evidence type="ECO:0000313" key="1">
    <source>
        <dbReference type="EMBL" id="KAL3406611.1"/>
    </source>
</evidence>
<evidence type="ECO:0000313" key="2">
    <source>
        <dbReference type="Proteomes" id="UP001627154"/>
    </source>
</evidence>
<dbReference type="EMBL" id="JBJJXI010000018">
    <property type="protein sequence ID" value="KAL3406611.1"/>
    <property type="molecule type" value="Genomic_DNA"/>
</dbReference>
<keyword evidence="2" id="KW-1185">Reference proteome</keyword>
<accession>A0ABD2XM88</accession>
<gene>
    <name evidence="1" type="ORF">TKK_000772</name>
</gene>
<organism evidence="1 2">
    <name type="scientific">Trichogramma kaykai</name>
    <dbReference type="NCBI Taxonomy" id="54128"/>
    <lineage>
        <taxon>Eukaryota</taxon>
        <taxon>Metazoa</taxon>
        <taxon>Ecdysozoa</taxon>
        <taxon>Arthropoda</taxon>
        <taxon>Hexapoda</taxon>
        <taxon>Insecta</taxon>
        <taxon>Pterygota</taxon>
        <taxon>Neoptera</taxon>
        <taxon>Endopterygota</taxon>
        <taxon>Hymenoptera</taxon>
        <taxon>Apocrita</taxon>
        <taxon>Proctotrupomorpha</taxon>
        <taxon>Chalcidoidea</taxon>
        <taxon>Trichogrammatidae</taxon>
        <taxon>Trichogramma</taxon>
    </lineage>
</organism>
<dbReference type="Proteomes" id="UP001627154">
    <property type="component" value="Unassembled WGS sequence"/>
</dbReference>
<dbReference type="AlphaFoldDB" id="A0ABD2XM88"/>
<reference evidence="1 2" key="1">
    <citation type="journal article" date="2024" name="bioRxiv">
        <title>A reference genome for Trichogramma kaykai: A tiny desert-dwelling parasitoid wasp with competing sex-ratio distorters.</title>
        <authorList>
            <person name="Culotta J."/>
            <person name="Lindsey A.R."/>
        </authorList>
    </citation>
    <scope>NUCLEOTIDE SEQUENCE [LARGE SCALE GENOMIC DNA]</scope>
    <source>
        <strain evidence="1 2">KSX58</strain>
    </source>
</reference>
<proteinExistence type="predicted"/>
<comment type="caution">
    <text evidence="1">The sequence shown here is derived from an EMBL/GenBank/DDBJ whole genome shotgun (WGS) entry which is preliminary data.</text>
</comment>
<protein>
    <submittedName>
        <fullName evidence="1">Uncharacterized protein</fullName>
    </submittedName>
</protein>
<name>A0ABD2XM88_9HYME</name>
<sequence length="298" mass="33856">MDVLYGRAYTARNTNRMHLLLPLNSMIRELAHDTCEGCGVKKEKIEDENIFVRESVINEFVAQDVELVIESDINLSVVTVDAMIIVEDSPGSSNQTFSNCLSNKDENCKVLTEIELNSNPSTTIKNKDVKKLKTQHVSEIFKDILFYPRKNQLNQEKDNQKKRFQQLQLKRAACTPALSRTKKAPCARIDGSPIRYTSFASSRCTGSATRIIRQNSKEPSLRSSSVTGRAPIGIHHIISHRCHSHGRKDTIRTRRRRTPTTTSRISLRIIRSIPEPLDDEALETRTINVFECIIISYT</sequence>